<dbReference type="RefSeq" id="WP_111959475.1">
    <property type="nucleotide sequence ID" value="NZ_CP036313.1"/>
</dbReference>
<dbReference type="GO" id="GO:0044718">
    <property type="term" value="P:siderophore transmembrane transport"/>
    <property type="evidence" value="ECO:0007669"/>
    <property type="project" value="TreeGrafter"/>
</dbReference>
<accession>A0A328F7G5</accession>
<comment type="similarity">
    <text evidence="10 11">Belongs to the TonB-dependent receptor family.</text>
</comment>
<dbReference type="GO" id="GO:0009279">
    <property type="term" value="C:cell outer membrane"/>
    <property type="evidence" value="ECO:0007669"/>
    <property type="project" value="UniProtKB-SubCell"/>
</dbReference>
<keyword evidence="9 10" id="KW-0998">Cell outer membrane</keyword>
<keyword evidence="6 11" id="KW-0798">TonB box</keyword>
<evidence type="ECO:0000259" key="13">
    <source>
        <dbReference type="Pfam" id="PF07715"/>
    </source>
</evidence>
<proteinExistence type="inferred from homology"/>
<gene>
    <name evidence="15" type="ORF">DO021_18660</name>
    <name evidence="14" type="ORF">EYB58_00580</name>
</gene>
<evidence type="ECO:0000256" key="6">
    <source>
        <dbReference type="ARBA" id="ARBA00023077"/>
    </source>
</evidence>
<keyword evidence="5" id="KW-0732">Signal</keyword>
<keyword evidence="3 10" id="KW-1134">Transmembrane beta strand</keyword>
<keyword evidence="4 10" id="KW-0812">Transmembrane</keyword>
<keyword evidence="17" id="KW-1185">Reference proteome</keyword>
<evidence type="ECO:0000256" key="3">
    <source>
        <dbReference type="ARBA" id="ARBA00022452"/>
    </source>
</evidence>
<dbReference type="Pfam" id="PF07715">
    <property type="entry name" value="Plug"/>
    <property type="match status" value="1"/>
</dbReference>
<organism evidence="15 16">
    <name type="scientific">Desulfobacter hydrogenophilus</name>
    <dbReference type="NCBI Taxonomy" id="2291"/>
    <lineage>
        <taxon>Bacteria</taxon>
        <taxon>Pseudomonadati</taxon>
        <taxon>Thermodesulfobacteriota</taxon>
        <taxon>Desulfobacteria</taxon>
        <taxon>Desulfobacterales</taxon>
        <taxon>Desulfobacteraceae</taxon>
        <taxon>Desulfobacter</taxon>
    </lineage>
</organism>
<keyword evidence="7 10" id="KW-0472">Membrane</keyword>
<keyword evidence="8 15" id="KW-0675">Receptor</keyword>
<dbReference type="PROSITE" id="PS52016">
    <property type="entry name" value="TONB_DEPENDENT_REC_3"/>
    <property type="match status" value="1"/>
</dbReference>
<reference evidence="14 17" key="2">
    <citation type="submission" date="2019-02" db="EMBL/GenBank/DDBJ databases">
        <title>Complete genome sequence of Desulfobacter hydrogenophilus AcRS1.</title>
        <authorList>
            <person name="Marietou A."/>
            <person name="Lund M.B."/>
            <person name="Marshall I.P.G."/>
            <person name="Schreiber L."/>
            <person name="Jorgensen B."/>
        </authorList>
    </citation>
    <scope>NUCLEOTIDE SEQUENCE [LARGE SCALE GENOMIC DNA]</scope>
    <source>
        <strain evidence="14 17">AcRS1</strain>
    </source>
</reference>
<name>A0A328F7G5_9BACT</name>
<dbReference type="InterPro" id="IPR012910">
    <property type="entry name" value="Plug_dom"/>
</dbReference>
<dbReference type="EMBL" id="QLNI01000045">
    <property type="protein sequence ID" value="RAM00531.1"/>
    <property type="molecule type" value="Genomic_DNA"/>
</dbReference>
<feature type="domain" description="TonB-dependent receptor-like beta-barrel" evidence="12">
    <location>
        <begin position="201"/>
        <end position="600"/>
    </location>
</feature>
<evidence type="ECO:0000256" key="2">
    <source>
        <dbReference type="ARBA" id="ARBA00022448"/>
    </source>
</evidence>
<evidence type="ECO:0000259" key="12">
    <source>
        <dbReference type="Pfam" id="PF00593"/>
    </source>
</evidence>
<dbReference type="InterPro" id="IPR036942">
    <property type="entry name" value="Beta-barrel_TonB_sf"/>
</dbReference>
<evidence type="ECO:0000313" key="15">
    <source>
        <dbReference type="EMBL" id="RAM00531.1"/>
    </source>
</evidence>
<evidence type="ECO:0000256" key="11">
    <source>
        <dbReference type="RuleBase" id="RU003357"/>
    </source>
</evidence>
<dbReference type="EMBL" id="CP036313">
    <property type="protein sequence ID" value="QBH11544.1"/>
    <property type="molecule type" value="Genomic_DNA"/>
</dbReference>
<dbReference type="Pfam" id="PF00593">
    <property type="entry name" value="TonB_dep_Rec_b-barrel"/>
    <property type="match status" value="1"/>
</dbReference>
<dbReference type="PANTHER" id="PTHR30069">
    <property type="entry name" value="TONB-DEPENDENT OUTER MEMBRANE RECEPTOR"/>
    <property type="match status" value="1"/>
</dbReference>
<evidence type="ECO:0000313" key="17">
    <source>
        <dbReference type="Proteomes" id="UP000293902"/>
    </source>
</evidence>
<dbReference type="SUPFAM" id="SSF56935">
    <property type="entry name" value="Porins"/>
    <property type="match status" value="1"/>
</dbReference>
<sequence length="626" mass="69264">MKTTMQIMGLFILLFPLPLWAEVNISPTVVTATISEKTLEEAPGSVQVITALEIEEMGATSVNEVLEQAMGLMVSTDSGRAKVANIRGTGNKRSLVLIDGRRLAAGYKDFTSTDQIPVTMIQRIEIVRGPSCAIYGSDAIGGVVNIITKKAPDKTSGEVLTRYKSHLDKDSDGGMGSAWVGSKLGKTSFILSGSTQSIGGWNDDGHSPDDGDDKDLNSTAGRIAYALTDASDLSAGFEYFDLERQGERYYQGQSRERNAEDQRLNYFIQYDNQIAQDGNILVRAYRSEHENKMQFSPIAPVTSEEDSERWLNQVEARYTGPIMGSHLLSIGAEFRQEGREDSTGADNDLDNTSIFIQDEFEIFSSLYITAGLRYDDHSEFGGQFSPKASLVYGILYDLRLKASIGKGFRAPSISELFVTSYHNKAKYVYNPNPDLEPEESVSYEIGLEGDKGPFSGGITAFRNDIDNLIDAKFITTTGSGNNKITYYQYQNIAEAHTQGIEARADIRLPWHLSTGACVTWLDTENKETGEELDGSPDIKGIFRLAYYHPGYKFRAATRINYIGDQHVSDDEDKSGYVTVNLYFSKDFPNQIRIFAGIDNLLNEKKAYDGVTYVEPANAYAGLSIRF</sequence>
<dbReference type="AlphaFoldDB" id="A0A328F7G5"/>
<evidence type="ECO:0000256" key="7">
    <source>
        <dbReference type="ARBA" id="ARBA00023136"/>
    </source>
</evidence>
<evidence type="ECO:0000256" key="9">
    <source>
        <dbReference type="ARBA" id="ARBA00023237"/>
    </source>
</evidence>
<evidence type="ECO:0000256" key="10">
    <source>
        <dbReference type="PROSITE-ProRule" id="PRU01360"/>
    </source>
</evidence>
<dbReference type="Proteomes" id="UP000248798">
    <property type="component" value="Unassembled WGS sequence"/>
</dbReference>
<comment type="subcellular location">
    <subcellularLocation>
        <location evidence="1 10">Cell outer membrane</location>
        <topology evidence="1 10">Multi-pass membrane protein</topology>
    </subcellularLocation>
</comment>
<reference evidence="15 16" key="1">
    <citation type="submission" date="2018-06" db="EMBL/GenBank/DDBJ databases">
        <title>Complete Genome Sequence of Desulfobacter hydrogenophilus (DSM3380).</title>
        <authorList>
            <person name="Marietou A."/>
            <person name="Schreiber L."/>
            <person name="Marshall I."/>
            <person name="Jorgensen B."/>
        </authorList>
    </citation>
    <scope>NUCLEOTIDE SEQUENCE [LARGE SCALE GENOMIC DNA]</scope>
    <source>
        <strain evidence="15 16">DSM 3380</strain>
    </source>
</reference>
<dbReference type="Gene3D" id="2.170.130.10">
    <property type="entry name" value="TonB-dependent receptor, plug domain"/>
    <property type="match status" value="1"/>
</dbReference>
<dbReference type="InterPro" id="IPR039426">
    <property type="entry name" value="TonB-dep_rcpt-like"/>
</dbReference>
<dbReference type="PANTHER" id="PTHR30069:SF29">
    <property type="entry name" value="HEMOGLOBIN AND HEMOGLOBIN-HAPTOGLOBIN-BINDING PROTEIN 1-RELATED"/>
    <property type="match status" value="1"/>
</dbReference>
<protein>
    <submittedName>
        <fullName evidence="15">TonB-dependent receptor</fullName>
    </submittedName>
</protein>
<dbReference type="Proteomes" id="UP000293902">
    <property type="component" value="Chromosome"/>
</dbReference>
<dbReference type="GO" id="GO:0015344">
    <property type="term" value="F:siderophore uptake transmembrane transporter activity"/>
    <property type="evidence" value="ECO:0007669"/>
    <property type="project" value="TreeGrafter"/>
</dbReference>
<dbReference type="Gene3D" id="2.40.170.20">
    <property type="entry name" value="TonB-dependent receptor, beta-barrel domain"/>
    <property type="match status" value="1"/>
</dbReference>
<dbReference type="InterPro" id="IPR037066">
    <property type="entry name" value="Plug_dom_sf"/>
</dbReference>
<dbReference type="OrthoDB" id="5389752at2"/>
<evidence type="ECO:0000313" key="14">
    <source>
        <dbReference type="EMBL" id="QBH11544.1"/>
    </source>
</evidence>
<dbReference type="CDD" id="cd01347">
    <property type="entry name" value="ligand_gated_channel"/>
    <property type="match status" value="1"/>
</dbReference>
<evidence type="ECO:0000256" key="1">
    <source>
        <dbReference type="ARBA" id="ARBA00004571"/>
    </source>
</evidence>
<dbReference type="InterPro" id="IPR000531">
    <property type="entry name" value="Beta-barrel_TonB"/>
</dbReference>
<evidence type="ECO:0000256" key="8">
    <source>
        <dbReference type="ARBA" id="ARBA00023170"/>
    </source>
</evidence>
<evidence type="ECO:0000256" key="5">
    <source>
        <dbReference type="ARBA" id="ARBA00022729"/>
    </source>
</evidence>
<keyword evidence="2 10" id="KW-0813">Transport</keyword>
<evidence type="ECO:0000256" key="4">
    <source>
        <dbReference type="ARBA" id="ARBA00022692"/>
    </source>
</evidence>
<feature type="domain" description="TonB-dependent receptor plug" evidence="13">
    <location>
        <begin position="39"/>
        <end position="143"/>
    </location>
</feature>
<evidence type="ECO:0000313" key="16">
    <source>
        <dbReference type="Proteomes" id="UP000248798"/>
    </source>
</evidence>